<accession>A0AA51MM86</accession>
<feature type="transmembrane region" description="Helical" evidence="2">
    <location>
        <begin position="56"/>
        <end position="76"/>
    </location>
</feature>
<feature type="region of interest" description="Disordered" evidence="1">
    <location>
        <begin position="478"/>
        <end position="552"/>
    </location>
</feature>
<feature type="transmembrane region" description="Helical" evidence="2">
    <location>
        <begin position="21"/>
        <end position="44"/>
    </location>
</feature>
<sequence length="632" mass="68240">MMNNENFNAGLAYSDYKTRQTFYMLAAAVAFLMSSYFVVGYLAGNLHVLEWDASQWANGIVAIGITAVMTGYQFILYGAGNVAGGKKATVLAVVVAVSFSLLSEVGQGMERDTIRMETKSQESPTYKAIVGAIGGTASASPYSADLQAAEVKLAQCEQRLAQGKEKHCEGSKARVEAVNKMIAGHATASQSQALALAATAKAMEKDEKNYAALVSVLRETFGVSGTIGSFLVSLIIISFFEYAFHYLGGQFAAAREYLMAHGYDVTRHLRQPPRKFDGSISTYSDKSESAPMAALTGSANSAKQTVSEYAAKIEEGLKASPEVIATEYARAQHAREQMAAKTGDVLKTVGDSIESAIKKPEALELDKPEIKPAHMKQSPEQLENVQRLYQEQMQEYNAGKMFSDESPTPPIQRMSVSDTIKALVDAVKKSGATTEADIQAQVFDAYAKLFNPCDLDDKDLLKVAGKIAKSATPATAFPATPFQQRTGATGLHNPALGTAEEHYPLPLTTSPELPKGSKRSTSPSASPNFLKEAEGSATSPATSPTTSPELPKGSEFDQFYTLFKGHVQAGGKFSEPACFDLRKDSQFFSQLGKVKMNPIWNECLDRMAEEGVLKPNSDYIEGSTYPRYKRAA</sequence>
<evidence type="ECO:0000256" key="2">
    <source>
        <dbReference type="SAM" id="Phobius"/>
    </source>
</evidence>
<keyword evidence="2" id="KW-0812">Transmembrane</keyword>
<dbReference type="AlphaFoldDB" id="A0AA51MM86"/>
<protein>
    <submittedName>
        <fullName evidence="3">Uncharacterized protein</fullName>
    </submittedName>
</protein>
<dbReference type="EMBL" id="CP133217">
    <property type="protein sequence ID" value="WML86830.1"/>
    <property type="molecule type" value="Genomic_DNA"/>
</dbReference>
<dbReference type="RefSeq" id="WP_308871988.1">
    <property type="nucleotide sequence ID" value="NZ_CP133197.1"/>
</dbReference>
<organism evidence="3">
    <name type="scientific">Thiothrix subterranea</name>
    <dbReference type="NCBI Taxonomy" id="2735563"/>
    <lineage>
        <taxon>Bacteria</taxon>
        <taxon>Pseudomonadati</taxon>
        <taxon>Pseudomonadota</taxon>
        <taxon>Gammaproteobacteria</taxon>
        <taxon>Thiotrichales</taxon>
        <taxon>Thiotrichaceae</taxon>
        <taxon>Thiothrix</taxon>
    </lineage>
</organism>
<proteinExistence type="predicted"/>
<evidence type="ECO:0000256" key="1">
    <source>
        <dbReference type="SAM" id="MobiDB-lite"/>
    </source>
</evidence>
<keyword evidence="2" id="KW-0472">Membrane</keyword>
<name>A0AA51MM86_9GAMM</name>
<feature type="compositionally biased region" description="Low complexity" evidence="1">
    <location>
        <begin position="535"/>
        <end position="549"/>
    </location>
</feature>
<evidence type="ECO:0000313" key="3">
    <source>
        <dbReference type="EMBL" id="WML86830.1"/>
    </source>
</evidence>
<gene>
    <name evidence="3" type="ORF">RCG00_21430</name>
</gene>
<dbReference type="Proteomes" id="UP001229862">
    <property type="component" value="Chromosome"/>
</dbReference>
<reference evidence="3" key="1">
    <citation type="submission" date="2023-08" db="EMBL/GenBank/DDBJ databases">
        <title>New molecular markers tilS and rpoB for phylogenetic and monitoring studies of the genus Thiothrix biodiversity.</title>
        <authorList>
            <person name="Ravin N.V."/>
            <person name="Smolyakov D."/>
            <person name="Markov N.D."/>
            <person name="Beletsky A.V."/>
            <person name="Mardanov A.V."/>
            <person name="Rudenko T.S."/>
            <person name="Grabovich M.Y."/>
        </authorList>
    </citation>
    <scope>NUCLEOTIDE SEQUENCE</scope>
    <source>
        <strain evidence="3">DNT52</strain>
    </source>
</reference>
<keyword evidence="2" id="KW-1133">Transmembrane helix</keyword>